<proteinExistence type="predicted"/>
<name>A0A9E6R8T0_9HYPH</name>
<dbReference type="KEGG" id="cmet:K6K41_23385"/>
<organism evidence="1 2">
    <name type="scientific">Chenggangzhangella methanolivorans</name>
    <dbReference type="NCBI Taxonomy" id="1437009"/>
    <lineage>
        <taxon>Bacteria</taxon>
        <taxon>Pseudomonadati</taxon>
        <taxon>Pseudomonadota</taxon>
        <taxon>Alphaproteobacteria</taxon>
        <taxon>Hyphomicrobiales</taxon>
        <taxon>Methylopilaceae</taxon>
        <taxon>Chenggangzhangella</taxon>
    </lineage>
</organism>
<keyword evidence="2" id="KW-1185">Reference proteome</keyword>
<gene>
    <name evidence="1" type="ORF">K6K41_23385</name>
</gene>
<dbReference type="Proteomes" id="UP000825701">
    <property type="component" value="Chromosome"/>
</dbReference>
<evidence type="ECO:0000313" key="2">
    <source>
        <dbReference type="Proteomes" id="UP000825701"/>
    </source>
</evidence>
<dbReference type="AlphaFoldDB" id="A0A9E6R8T0"/>
<dbReference type="EMBL" id="CP081869">
    <property type="protein sequence ID" value="QZN99606.1"/>
    <property type="molecule type" value="Genomic_DNA"/>
</dbReference>
<reference evidence="1" key="1">
    <citation type="submission" date="2021-08" db="EMBL/GenBank/DDBJ databases">
        <authorList>
            <person name="Zhang H."/>
            <person name="Xu M."/>
            <person name="Yu Z."/>
            <person name="Yang L."/>
            <person name="Cai Y."/>
        </authorList>
    </citation>
    <scope>NUCLEOTIDE SEQUENCE</scope>
    <source>
        <strain evidence="1">CHL1</strain>
    </source>
</reference>
<sequence length="157" mass="17554">MDRVEKAVREGKNIGVVFPRLATVQMNKSGEGPTVKVRFMKKEGAPVRIAAGDDPSEAGAIREVDMLNRYPYTATQLARRVRLTPNRSFAVRAHLALDADDDCSREFVLSDKQKPRRFSDKAVRRVREAIDGGLDLDAVWAAYVAKMPKRGSRRRAA</sequence>
<protein>
    <submittedName>
        <fullName evidence="1">Uncharacterized protein</fullName>
    </submittedName>
</protein>
<dbReference type="RefSeq" id="WP_261402696.1">
    <property type="nucleotide sequence ID" value="NZ_CP081869.1"/>
</dbReference>
<evidence type="ECO:0000313" key="1">
    <source>
        <dbReference type="EMBL" id="QZN99606.1"/>
    </source>
</evidence>
<accession>A0A9E6R8T0</accession>